<evidence type="ECO:0000313" key="3">
    <source>
        <dbReference type="MGI" id="MGI:1927616"/>
    </source>
</evidence>
<reference evidence="2" key="4">
    <citation type="journal article" date="2001" name="Nature">
        <title>Functional annotation of a full-length mouse cDNA collection.</title>
        <authorList>
            <consortium name="The RIKEN Genome Exploration Research Group Phase II Team and the FANTOM Consortium"/>
        </authorList>
    </citation>
    <scope>NUCLEOTIDE SEQUENCE</scope>
    <source>
        <strain evidence="2">C57BL/6J</strain>
        <tissue evidence="2">Adipose</tissue>
    </source>
</reference>
<name>Q8BQS6_MOUSE</name>
<keyword evidence="1" id="KW-0812">Transmembrane</keyword>
<dbReference type="EMBL" id="AK046585">
    <property type="protein sequence ID" value="BAC32797.1"/>
    <property type="molecule type" value="mRNA"/>
</dbReference>
<reference evidence="2" key="7">
    <citation type="journal article" date="2005" name="Science">
        <title>The Transcriptional Landscape of the Mammalian Genome.</title>
        <authorList>
            <consortium name="The FANTOM Consortium"/>
            <consortium name="Riken Genome Exploration Research Group and Genome Science Group (Genome Network Project Core Group)"/>
        </authorList>
    </citation>
    <scope>NUCLEOTIDE SEQUENCE</scope>
    <source>
        <strain evidence="2">C57BL/6J</strain>
        <tissue evidence="2">Adipose</tissue>
    </source>
</reference>
<evidence type="ECO:0000256" key="1">
    <source>
        <dbReference type="SAM" id="Phobius"/>
    </source>
</evidence>
<protein>
    <submittedName>
        <fullName evidence="2">Uncharacterized protein</fullName>
    </submittedName>
</protein>
<keyword evidence="1" id="KW-1133">Transmembrane helix</keyword>
<evidence type="ECO:0000313" key="2">
    <source>
        <dbReference type="EMBL" id="BAC32797.1"/>
    </source>
</evidence>
<reference evidence="2" key="1">
    <citation type="journal article" date="1999" name="Methods Enzymol.">
        <title>High-efficiency full-length cDNA cloning.</title>
        <authorList>
            <person name="Carninci P."/>
            <person name="Hayashizaki Y."/>
        </authorList>
    </citation>
    <scope>NUCLEOTIDE SEQUENCE</scope>
    <source>
        <strain evidence="2">C57BL/6J</strain>
        <tissue evidence="2">Adipose</tissue>
    </source>
</reference>
<gene>
    <name evidence="3" type="primary">Trps1</name>
</gene>
<reference evidence="2" key="8">
    <citation type="journal article" date="2005" name="Science">
        <title>Antisense Transcription in the Mammalian Transcriptome.</title>
        <authorList>
            <consortium name="RIKEN Genome Exploration Research Group and Genome Science Group (Genome Network Project Core Group) and the FANTOM Consortium"/>
        </authorList>
    </citation>
    <scope>NUCLEOTIDE SEQUENCE</scope>
    <source>
        <strain evidence="2">C57BL/6J</strain>
        <tissue evidence="2">Adipose</tissue>
    </source>
</reference>
<feature type="transmembrane region" description="Helical" evidence="1">
    <location>
        <begin position="64"/>
        <end position="84"/>
    </location>
</feature>
<dbReference type="AlphaFoldDB" id="Q8BQS6"/>
<proteinExistence type="evidence at transcript level"/>
<organism evidence="2">
    <name type="scientific">Mus musculus</name>
    <name type="common">Mouse</name>
    <dbReference type="NCBI Taxonomy" id="10090"/>
    <lineage>
        <taxon>Eukaryota</taxon>
        <taxon>Metazoa</taxon>
        <taxon>Chordata</taxon>
        <taxon>Craniata</taxon>
        <taxon>Vertebrata</taxon>
        <taxon>Euteleostomi</taxon>
        <taxon>Mammalia</taxon>
        <taxon>Eutheria</taxon>
        <taxon>Euarchontoglires</taxon>
        <taxon>Glires</taxon>
        <taxon>Rodentia</taxon>
        <taxon>Myomorpha</taxon>
        <taxon>Muroidea</taxon>
        <taxon>Muridae</taxon>
        <taxon>Murinae</taxon>
        <taxon>Mus</taxon>
        <taxon>Mus</taxon>
    </lineage>
</organism>
<accession>Q8BQS6</accession>
<reference evidence="2" key="5">
    <citation type="submission" date="2001-07" db="EMBL/GenBank/DDBJ databases">
        <authorList>
            <person name="Adachi J."/>
            <person name="Aizawa K."/>
            <person name="Akimura T."/>
            <person name="Arakawa T."/>
            <person name="Bono H."/>
            <person name="Carninci P."/>
            <person name="Fukuda S."/>
            <person name="Furuno M."/>
            <person name="Hanagaki T."/>
            <person name="Hara A."/>
            <person name="Hashizume W."/>
            <person name="Hayashida K."/>
            <person name="Hayatsu N."/>
            <person name="Hiramoto K."/>
            <person name="Hiraoka T."/>
            <person name="Hirozane T."/>
            <person name="Hori F."/>
            <person name="Imotani K."/>
            <person name="Ishii Y."/>
            <person name="Itoh M."/>
            <person name="Kagawa I."/>
            <person name="Kasukawa T."/>
            <person name="Katoh H."/>
            <person name="Kawai J."/>
            <person name="Kojima Y."/>
            <person name="Kondo S."/>
            <person name="Konno H."/>
            <person name="Kouda M."/>
            <person name="Koya S."/>
            <person name="Kurihara C."/>
            <person name="Matsuyama T."/>
            <person name="Miyazaki A."/>
            <person name="Murata M."/>
            <person name="Nakamura M."/>
            <person name="Nishi K."/>
            <person name="Nomura K."/>
            <person name="Numazaki R."/>
            <person name="Ohno M."/>
            <person name="Ohsato N."/>
            <person name="Okazaki Y."/>
            <person name="Saito R."/>
            <person name="Saitoh H."/>
            <person name="Sakai C."/>
            <person name="Sakai K."/>
            <person name="Sakazume N."/>
            <person name="Sano H."/>
            <person name="Sasaki D."/>
            <person name="Shibata K."/>
            <person name="Shinagawa A."/>
            <person name="Shiraki T."/>
            <person name="Sogabe Y."/>
            <person name="Tagami M."/>
            <person name="Tagawa A."/>
            <person name="Takahashi F."/>
            <person name="Takaku-Akahira S."/>
            <person name="Takeda Y."/>
            <person name="Tanaka T."/>
            <person name="Tomaru A."/>
            <person name="Toya T."/>
            <person name="Yasunishi A."/>
            <person name="Muramatsu M."/>
            <person name="Hayashizaki Y."/>
        </authorList>
    </citation>
    <scope>NUCLEOTIDE SEQUENCE</scope>
    <source>
        <strain evidence="2">C57BL/6J</strain>
        <tissue evidence="2">Adipose</tissue>
    </source>
</reference>
<reference evidence="2" key="3">
    <citation type="journal article" date="2000" name="Genome Res.">
        <title>RIKEN integrated sequence analysis (RISA) system--384-format sequencing pipeline with 384 multicapillary sequencer.</title>
        <authorList>
            <person name="Shibata K."/>
            <person name="Itoh M."/>
            <person name="Aizawa K."/>
            <person name="Nagaoka S."/>
            <person name="Sasaki N."/>
            <person name="Carninci P."/>
            <person name="Konno H."/>
            <person name="Akiyama J."/>
            <person name="Nishi K."/>
            <person name="Kitsunai T."/>
            <person name="Tashiro H."/>
            <person name="Itoh M."/>
            <person name="Sumi N."/>
            <person name="Ishii Y."/>
            <person name="Nakamura S."/>
            <person name="Hazama M."/>
            <person name="Nishine T."/>
            <person name="Harada A."/>
            <person name="Yamamoto R."/>
            <person name="Matsumoto H."/>
            <person name="Sakaguchi S."/>
            <person name="Ikegami T."/>
            <person name="Kashiwagi K."/>
            <person name="Fujiwake S."/>
            <person name="Inoue K."/>
            <person name="Togawa Y."/>
            <person name="Izawa M."/>
            <person name="Ohara E."/>
            <person name="Watahiki M."/>
            <person name="Yoneda Y."/>
            <person name="Ishikawa T."/>
            <person name="Ozawa K."/>
            <person name="Tanaka T."/>
            <person name="Matsuura S."/>
            <person name="Kawai J."/>
            <person name="Okazaki Y."/>
            <person name="Muramatsu M."/>
            <person name="Inoue Y."/>
            <person name="Kira A."/>
            <person name="Hayashizaki Y."/>
        </authorList>
    </citation>
    <scope>NUCLEOTIDE SEQUENCE</scope>
    <source>
        <strain evidence="2">C57BL/6J</strain>
        <tissue evidence="2">Adipose</tissue>
    </source>
</reference>
<keyword evidence="1" id="KW-0472">Membrane</keyword>
<reference evidence="2" key="2">
    <citation type="journal article" date="2000" name="Genome Res.">
        <title>Normalization and subtraction of cap-trapper-selected cDNAs to prepare full-length cDNA libraries for rapid discovery of new genes.</title>
        <authorList>
            <person name="Carninci P."/>
            <person name="Shibata Y."/>
            <person name="Hayatsu N."/>
            <person name="Sugahara Y."/>
            <person name="Shibata K."/>
            <person name="Itoh M."/>
            <person name="Konno H."/>
            <person name="Okazaki Y."/>
            <person name="Muramatsu M."/>
            <person name="Hayashizaki Y."/>
        </authorList>
    </citation>
    <scope>NUCLEOTIDE SEQUENCE</scope>
    <source>
        <strain evidence="2">C57BL/6J</strain>
        <tissue evidence="2">Adipose</tissue>
    </source>
</reference>
<dbReference type="MGI" id="MGI:1927616">
    <property type="gene designation" value="Trps1"/>
</dbReference>
<reference evidence="2" key="6">
    <citation type="journal article" date="2002" name="Nature">
        <title>Analysis of the mouse transcriptome based on functional annotation of 60,770 full-length cDNAs.</title>
        <authorList>
            <consortium name="The FANTOM Consortium and the RIKEN Genome Exploration Research Group Phase I and II Team"/>
        </authorList>
    </citation>
    <scope>NUCLEOTIDE SEQUENCE</scope>
    <source>
        <strain evidence="2">C57BL/6J</strain>
        <tissue evidence="2">Adipose</tissue>
    </source>
</reference>
<dbReference type="AGR" id="MGI:1927616"/>
<feature type="transmembrane region" description="Helical" evidence="1">
    <location>
        <begin position="20"/>
        <end position="44"/>
    </location>
</feature>
<sequence length="141" mass="16048">MFLLHSVVAFALQFYINSQLLLYCFVGLGLASFSDAGVSLLRVWMAGRVNQSVTVPANEVQITFLMLCCPHLHSCIFFCLFSCFKKNGKRKEKKKKIERKKIRTKASALVSLLKDPVLISPVCGIAQMFTRTEIKRWNEEL</sequence>